<evidence type="ECO:0000256" key="9">
    <source>
        <dbReference type="ARBA" id="ARBA00023136"/>
    </source>
</evidence>
<proteinExistence type="inferred from homology"/>
<feature type="transmembrane region" description="Helical" evidence="12">
    <location>
        <begin position="42"/>
        <end position="63"/>
    </location>
</feature>
<evidence type="ECO:0000256" key="11">
    <source>
        <dbReference type="SAM" id="MobiDB-lite"/>
    </source>
</evidence>
<comment type="similarity">
    <text evidence="3 10">Belongs to the COX11/CtaG family.</text>
</comment>
<organism evidence="13 14">
    <name type="scientific">Bradyrhizobium ontarionense</name>
    <dbReference type="NCBI Taxonomy" id="2898149"/>
    <lineage>
        <taxon>Bacteria</taxon>
        <taxon>Pseudomonadati</taxon>
        <taxon>Pseudomonadota</taxon>
        <taxon>Alphaproteobacteria</taxon>
        <taxon>Hyphomicrobiales</taxon>
        <taxon>Nitrobacteraceae</taxon>
        <taxon>Bradyrhizobium</taxon>
    </lineage>
</organism>
<keyword evidence="14" id="KW-1185">Reference proteome</keyword>
<evidence type="ECO:0000256" key="7">
    <source>
        <dbReference type="ARBA" id="ARBA00022989"/>
    </source>
</evidence>
<evidence type="ECO:0000256" key="4">
    <source>
        <dbReference type="ARBA" id="ARBA00015384"/>
    </source>
</evidence>
<keyword evidence="8 10" id="KW-0186">Copper</keyword>
<evidence type="ECO:0000256" key="5">
    <source>
        <dbReference type="ARBA" id="ARBA00022692"/>
    </source>
</evidence>
<dbReference type="Proteomes" id="UP001431010">
    <property type="component" value="Chromosome"/>
</dbReference>
<dbReference type="Gene3D" id="2.60.370.10">
    <property type="entry name" value="Ctag/Cox11"/>
    <property type="match status" value="1"/>
</dbReference>
<reference evidence="13" key="1">
    <citation type="journal article" date="2024" name="Antonie Van Leeuwenhoek">
        <title>Bradyrhizobium ontarionense sp. nov., a novel bacterial symbiont isolated from Aeschynomene indica (Indian jointvetch), harbours photosynthesis, nitrogen fixation and nitrous oxide (N2O) reductase genes.</title>
        <authorList>
            <person name="Bromfield E.S.P."/>
            <person name="Cloutier S."/>
        </authorList>
    </citation>
    <scope>NUCLEOTIDE SEQUENCE</scope>
    <source>
        <strain evidence="13">A19</strain>
    </source>
</reference>
<keyword evidence="6 10" id="KW-0735">Signal-anchor</keyword>
<gene>
    <name evidence="10" type="primary">ctaG</name>
    <name evidence="13" type="ORF">LQG66_27560</name>
</gene>
<evidence type="ECO:0000256" key="6">
    <source>
        <dbReference type="ARBA" id="ARBA00022968"/>
    </source>
</evidence>
<name>A0ABY3RPJ4_9BRAD</name>
<dbReference type="PANTHER" id="PTHR21320">
    <property type="entry name" value="CYTOCHROME C OXIDASE ASSEMBLY PROTEIN COX11-RELATED"/>
    <property type="match status" value="1"/>
</dbReference>
<evidence type="ECO:0000256" key="1">
    <source>
        <dbReference type="ARBA" id="ARBA00004007"/>
    </source>
</evidence>
<dbReference type="SUPFAM" id="SSF110111">
    <property type="entry name" value="Ctag/Cox11"/>
    <property type="match status" value="1"/>
</dbReference>
<keyword evidence="10" id="KW-0997">Cell inner membrane</keyword>
<evidence type="ECO:0000256" key="3">
    <source>
        <dbReference type="ARBA" id="ARBA00009620"/>
    </source>
</evidence>
<evidence type="ECO:0000256" key="2">
    <source>
        <dbReference type="ARBA" id="ARBA00004382"/>
    </source>
</evidence>
<evidence type="ECO:0000256" key="8">
    <source>
        <dbReference type="ARBA" id="ARBA00023008"/>
    </source>
</evidence>
<accession>A0ABY3RPJ4</accession>
<feature type="topological domain" description="Periplasmic" evidence="10">
    <location>
        <begin position="63"/>
        <end position="229"/>
    </location>
</feature>
<sequence length="229" mass="24260">MQDGARQDDVTGQTDQTLPTTAPAAQAAAAPTRAAPRLSRDALVGGICGAVVVLMVGASYAAVPFYNWFCRATGFNGTTQVATSAPATAPLARRIAVRFDANVAGGLPWKFVPEKTEIEVAIGEVVTVYYTVTNQSARTTAGQAAYNVSPLTSGAYFQKINCFCFTEQTMAPGETREMPVVFYVDPAITADHENDGLKTITLSYTFYPVRDAAPKPVAAGEPDKPRGNL</sequence>
<keyword evidence="10" id="KW-1003">Cell membrane</keyword>
<protein>
    <recommendedName>
        <fullName evidence="4 10">Cytochrome c oxidase assembly protein CtaG</fullName>
    </recommendedName>
</protein>
<evidence type="ECO:0000313" key="13">
    <source>
        <dbReference type="EMBL" id="UFZ08531.1"/>
    </source>
</evidence>
<feature type="compositionally biased region" description="Low complexity" evidence="11">
    <location>
        <begin position="16"/>
        <end position="31"/>
    </location>
</feature>
<feature type="topological domain" description="Cytoplasmic" evidence="10">
    <location>
        <begin position="1"/>
        <end position="39"/>
    </location>
</feature>
<evidence type="ECO:0000256" key="10">
    <source>
        <dbReference type="HAMAP-Rule" id="MF_00155"/>
    </source>
</evidence>
<comment type="subcellular location">
    <subcellularLocation>
        <location evidence="2 10">Cell inner membrane</location>
        <topology evidence="2 10">Single-pass type II membrane protein</topology>
        <orientation evidence="2 10">Periplasmic side</orientation>
    </subcellularLocation>
</comment>
<dbReference type="NCBIfam" id="NF003465">
    <property type="entry name" value="PRK05089.1"/>
    <property type="match status" value="1"/>
</dbReference>
<feature type="region of interest" description="Disordered" evidence="11">
    <location>
        <begin position="1"/>
        <end position="31"/>
    </location>
</feature>
<dbReference type="InterPro" id="IPR023471">
    <property type="entry name" value="CtaG/Cox11_dom_sf"/>
</dbReference>
<evidence type="ECO:0000313" key="14">
    <source>
        <dbReference type="Proteomes" id="UP001431010"/>
    </source>
</evidence>
<keyword evidence="5 10" id="KW-0812">Transmembrane</keyword>
<dbReference type="HAMAP" id="MF_00155">
    <property type="entry name" value="CtaG"/>
    <property type="match status" value="1"/>
</dbReference>
<keyword evidence="7 10" id="KW-1133">Transmembrane helix</keyword>
<dbReference type="EMBL" id="CP088156">
    <property type="protein sequence ID" value="UFZ08531.1"/>
    <property type="molecule type" value="Genomic_DNA"/>
</dbReference>
<dbReference type="RefSeq" id="WP_231327973.1">
    <property type="nucleotide sequence ID" value="NZ_CP088156.1"/>
</dbReference>
<evidence type="ECO:0000256" key="12">
    <source>
        <dbReference type="SAM" id="Phobius"/>
    </source>
</evidence>
<dbReference type="Pfam" id="PF04442">
    <property type="entry name" value="CtaG_Cox11"/>
    <property type="match status" value="1"/>
</dbReference>
<comment type="function">
    <text evidence="1 10">Exerts its effect at some terminal stage of cytochrome c oxidase synthesis, probably by being involved in the insertion of the copper B into subunit I.</text>
</comment>
<dbReference type="PANTHER" id="PTHR21320:SF3">
    <property type="entry name" value="CYTOCHROME C OXIDASE ASSEMBLY PROTEIN COX11, MITOCHONDRIAL-RELATED"/>
    <property type="match status" value="1"/>
</dbReference>
<keyword evidence="9 10" id="KW-0472">Membrane</keyword>
<dbReference type="InterPro" id="IPR007533">
    <property type="entry name" value="Cyt_c_oxidase_assmbl_CtaG"/>
</dbReference>